<evidence type="ECO:0000313" key="1">
    <source>
        <dbReference type="EMBL" id="KAF2465511.1"/>
    </source>
</evidence>
<comment type="caution">
    <text evidence="1">The sequence shown here is derived from an EMBL/GenBank/DDBJ whole genome shotgun (WGS) entry which is preliminary data.</text>
</comment>
<reference evidence="1" key="1">
    <citation type="journal article" date="2020" name="Stud. Mycol.">
        <title>101 Dothideomycetes genomes: a test case for predicting lifestyles and emergence of pathogens.</title>
        <authorList>
            <person name="Haridas S."/>
            <person name="Albert R."/>
            <person name="Binder M."/>
            <person name="Bloem J."/>
            <person name="Labutti K."/>
            <person name="Salamov A."/>
            <person name="Andreopoulos B."/>
            <person name="Baker S."/>
            <person name="Barry K."/>
            <person name="Bills G."/>
            <person name="Bluhm B."/>
            <person name="Cannon C."/>
            <person name="Castanera R."/>
            <person name="Culley D."/>
            <person name="Daum C."/>
            <person name="Ezra D."/>
            <person name="Gonzalez J."/>
            <person name="Henrissat B."/>
            <person name="Kuo A."/>
            <person name="Liang C."/>
            <person name="Lipzen A."/>
            <person name="Lutzoni F."/>
            <person name="Magnuson J."/>
            <person name="Mondo S."/>
            <person name="Nolan M."/>
            <person name="Ohm R."/>
            <person name="Pangilinan J."/>
            <person name="Park H.-J."/>
            <person name="Ramirez L."/>
            <person name="Alfaro M."/>
            <person name="Sun H."/>
            <person name="Tritt A."/>
            <person name="Yoshinaga Y."/>
            <person name="Zwiers L.-H."/>
            <person name="Turgeon B."/>
            <person name="Goodwin S."/>
            <person name="Spatafora J."/>
            <person name="Crous P."/>
            <person name="Grigoriev I."/>
        </authorList>
    </citation>
    <scope>NUCLEOTIDE SEQUENCE</scope>
    <source>
        <strain evidence="1">ATCC 200398</strain>
    </source>
</reference>
<protein>
    <submittedName>
        <fullName evidence="1">Uncharacterized protein</fullName>
    </submittedName>
</protein>
<sequence length="192" mass="22404">MGIRLSHYTRFHISTHQRLNDFKVATCVHCTEKVIREAAFGFSGREIEYSVYPTTEGENLCLIRAGTKLETTCLPRNDGRHFVRAYMYLVERKNWNSPKSFEQYKLLDSMNRPIMSNTLKLVYKPLKPLYIVIGELALHGKTIWADIDSGVEKTFKEVGKVTLWFGIINQVSFRVRKIWEAEREEKDRGENP</sequence>
<dbReference type="Proteomes" id="UP000799755">
    <property type="component" value="Unassembled WGS sequence"/>
</dbReference>
<name>A0ACB6QF10_9PLEO</name>
<proteinExistence type="predicted"/>
<accession>A0ACB6QF10</accession>
<keyword evidence="2" id="KW-1185">Reference proteome</keyword>
<gene>
    <name evidence="1" type="ORF">BDR25DRAFT_360461</name>
</gene>
<dbReference type="EMBL" id="MU003529">
    <property type="protein sequence ID" value="KAF2465511.1"/>
    <property type="molecule type" value="Genomic_DNA"/>
</dbReference>
<organism evidence="1 2">
    <name type="scientific">Lindgomyces ingoldianus</name>
    <dbReference type="NCBI Taxonomy" id="673940"/>
    <lineage>
        <taxon>Eukaryota</taxon>
        <taxon>Fungi</taxon>
        <taxon>Dikarya</taxon>
        <taxon>Ascomycota</taxon>
        <taxon>Pezizomycotina</taxon>
        <taxon>Dothideomycetes</taxon>
        <taxon>Pleosporomycetidae</taxon>
        <taxon>Pleosporales</taxon>
        <taxon>Lindgomycetaceae</taxon>
        <taxon>Lindgomyces</taxon>
    </lineage>
</organism>
<evidence type="ECO:0000313" key="2">
    <source>
        <dbReference type="Proteomes" id="UP000799755"/>
    </source>
</evidence>